<dbReference type="InterPro" id="IPR005119">
    <property type="entry name" value="LysR_subst-bd"/>
</dbReference>
<dbReference type="RefSeq" id="WP_343805627.1">
    <property type="nucleotide sequence ID" value="NZ_BAAADE010000004.1"/>
</dbReference>
<dbReference type="Pfam" id="PF03466">
    <property type="entry name" value="LysR_substrate"/>
    <property type="match status" value="1"/>
</dbReference>
<dbReference type="Gene3D" id="3.40.190.10">
    <property type="entry name" value="Periplasmic binding protein-like II"/>
    <property type="match status" value="2"/>
</dbReference>
<dbReference type="InterPro" id="IPR058163">
    <property type="entry name" value="LysR-type_TF_proteobact-type"/>
</dbReference>
<dbReference type="SUPFAM" id="SSF53850">
    <property type="entry name" value="Periplasmic binding protein-like II"/>
    <property type="match status" value="1"/>
</dbReference>
<keyword evidence="3" id="KW-0238">DNA-binding</keyword>
<dbReference type="PRINTS" id="PR00039">
    <property type="entry name" value="HTHLYSR"/>
</dbReference>
<name>A0ABN1G944_9HYPH</name>
<evidence type="ECO:0000313" key="7">
    <source>
        <dbReference type="Proteomes" id="UP001424441"/>
    </source>
</evidence>
<keyword evidence="2" id="KW-0805">Transcription regulation</keyword>
<dbReference type="InterPro" id="IPR036388">
    <property type="entry name" value="WH-like_DNA-bd_sf"/>
</dbReference>
<feature type="domain" description="HTH lysR-type" evidence="5">
    <location>
        <begin position="1"/>
        <end position="61"/>
    </location>
</feature>
<dbReference type="Pfam" id="PF00126">
    <property type="entry name" value="HTH_1"/>
    <property type="match status" value="1"/>
</dbReference>
<dbReference type="EMBL" id="BAAADE010000004">
    <property type="protein sequence ID" value="GAA0606575.1"/>
    <property type="molecule type" value="Genomic_DNA"/>
</dbReference>
<keyword evidence="4" id="KW-0804">Transcription</keyword>
<evidence type="ECO:0000256" key="4">
    <source>
        <dbReference type="ARBA" id="ARBA00023163"/>
    </source>
</evidence>
<proteinExistence type="inferred from homology"/>
<dbReference type="Proteomes" id="UP001424441">
    <property type="component" value="Unassembled WGS sequence"/>
</dbReference>
<evidence type="ECO:0000256" key="3">
    <source>
        <dbReference type="ARBA" id="ARBA00023125"/>
    </source>
</evidence>
<evidence type="ECO:0000259" key="5">
    <source>
        <dbReference type="PROSITE" id="PS50931"/>
    </source>
</evidence>
<evidence type="ECO:0000313" key="6">
    <source>
        <dbReference type="EMBL" id="GAA0606575.1"/>
    </source>
</evidence>
<evidence type="ECO:0000256" key="2">
    <source>
        <dbReference type="ARBA" id="ARBA00023015"/>
    </source>
</evidence>
<protein>
    <submittedName>
        <fullName evidence="6">LysR substrate-binding domain-containing protein</fullName>
    </submittedName>
</protein>
<dbReference type="InterPro" id="IPR000847">
    <property type="entry name" value="LysR_HTH_N"/>
</dbReference>
<dbReference type="SUPFAM" id="SSF46785">
    <property type="entry name" value="Winged helix' DNA-binding domain"/>
    <property type="match status" value="1"/>
</dbReference>
<dbReference type="InterPro" id="IPR036390">
    <property type="entry name" value="WH_DNA-bd_sf"/>
</dbReference>
<gene>
    <name evidence="6" type="ORF">GCM10008943_22670</name>
</gene>
<dbReference type="PROSITE" id="PS50931">
    <property type="entry name" value="HTH_LYSR"/>
    <property type="match status" value="1"/>
</dbReference>
<comment type="caution">
    <text evidence="6">The sequence shown here is derived from an EMBL/GenBank/DDBJ whole genome shotgun (WGS) entry which is preliminary data.</text>
</comment>
<dbReference type="PANTHER" id="PTHR30537">
    <property type="entry name" value="HTH-TYPE TRANSCRIPTIONAL REGULATOR"/>
    <property type="match status" value="1"/>
</dbReference>
<dbReference type="Gene3D" id="1.10.10.10">
    <property type="entry name" value="Winged helix-like DNA-binding domain superfamily/Winged helix DNA-binding domain"/>
    <property type="match status" value="1"/>
</dbReference>
<evidence type="ECO:0000256" key="1">
    <source>
        <dbReference type="ARBA" id="ARBA00009437"/>
    </source>
</evidence>
<sequence length="306" mass="34592">MTRTSIKGLQVFEAVGRCGTVTLAARELGVSPGAVSQQMRNLEDNLGVALLERKGRQVEMTTWGRLYHHEISKGFQQLVKATDILERARTENTLTLSALSSVANRWIGTRIFDWQALHPEAKIKINGQENEPKLGQEPVDFRITYGKRFEAHEHYTELYTDWVVPVCSPRLLDGRSLHHPSEILSFPLLSLEWEEDFLPPPSWADWAHHIQADDKLKLSSCQFSLSSSAIGAAVNARGFALAQISMIDDELKAGSLIIPFDIRLKLAESYVLAWDRSALQKPFGLAFQRWIVQMARRQGQMSQQQN</sequence>
<accession>A0ABN1G944</accession>
<dbReference type="PANTHER" id="PTHR30537:SF26">
    <property type="entry name" value="GLYCINE CLEAVAGE SYSTEM TRANSCRIPTIONAL ACTIVATOR"/>
    <property type="match status" value="1"/>
</dbReference>
<reference evidence="6 7" key="1">
    <citation type="journal article" date="2019" name="Int. J. Syst. Evol. Microbiol.">
        <title>The Global Catalogue of Microorganisms (GCM) 10K type strain sequencing project: providing services to taxonomists for standard genome sequencing and annotation.</title>
        <authorList>
            <consortium name="The Broad Institute Genomics Platform"/>
            <consortium name="The Broad Institute Genome Sequencing Center for Infectious Disease"/>
            <person name="Wu L."/>
            <person name="Ma J."/>
        </authorList>
    </citation>
    <scope>NUCLEOTIDE SEQUENCE [LARGE SCALE GENOMIC DNA]</scope>
    <source>
        <strain evidence="6 7">JCM 15115</strain>
    </source>
</reference>
<comment type="similarity">
    <text evidence="1">Belongs to the LysR transcriptional regulatory family.</text>
</comment>
<organism evidence="6 7">
    <name type="scientific">Paenochrobactrum glaciei</name>
    <dbReference type="NCBI Taxonomy" id="486407"/>
    <lineage>
        <taxon>Bacteria</taxon>
        <taxon>Pseudomonadati</taxon>
        <taxon>Pseudomonadota</taxon>
        <taxon>Alphaproteobacteria</taxon>
        <taxon>Hyphomicrobiales</taxon>
        <taxon>Brucellaceae</taxon>
        <taxon>Paenochrobactrum</taxon>
    </lineage>
</organism>
<keyword evidence="7" id="KW-1185">Reference proteome</keyword>